<dbReference type="Pfam" id="PF00069">
    <property type="entry name" value="Pkinase"/>
    <property type="match status" value="1"/>
</dbReference>
<dbReference type="GO" id="GO:0005524">
    <property type="term" value="F:ATP binding"/>
    <property type="evidence" value="ECO:0007669"/>
    <property type="project" value="UniProtKB-UniRule"/>
</dbReference>
<evidence type="ECO:0000313" key="24">
    <source>
        <dbReference type="EMBL" id="KQJ95316.2"/>
    </source>
</evidence>
<dbReference type="GO" id="GO:0005886">
    <property type="term" value="C:plasma membrane"/>
    <property type="evidence" value="ECO:0007669"/>
    <property type="project" value="UniProtKB-SubCell"/>
</dbReference>
<keyword evidence="8" id="KW-0808">Transferase</keyword>
<evidence type="ECO:0000256" key="6">
    <source>
        <dbReference type="ARBA" id="ARBA00022553"/>
    </source>
</evidence>
<organism evidence="24">
    <name type="scientific">Brachypodium distachyon</name>
    <name type="common">Purple false brome</name>
    <name type="synonym">Trachynia distachya</name>
    <dbReference type="NCBI Taxonomy" id="15368"/>
    <lineage>
        <taxon>Eukaryota</taxon>
        <taxon>Viridiplantae</taxon>
        <taxon>Streptophyta</taxon>
        <taxon>Embryophyta</taxon>
        <taxon>Tracheophyta</taxon>
        <taxon>Spermatophyta</taxon>
        <taxon>Magnoliopsida</taxon>
        <taxon>Liliopsida</taxon>
        <taxon>Poales</taxon>
        <taxon>Poaceae</taxon>
        <taxon>BOP clade</taxon>
        <taxon>Pooideae</taxon>
        <taxon>Stipodae</taxon>
        <taxon>Brachypodieae</taxon>
        <taxon>Brachypodium</taxon>
    </lineage>
</organism>
<evidence type="ECO:0000256" key="16">
    <source>
        <dbReference type="ARBA" id="ARBA00023136"/>
    </source>
</evidence>
<evidence type="ECO:0000256" key="2">
    <source>
        <dbReference type="ARBA" id="ARBA00008684"/>
    </source>
</evidence>
<keyword evidence="26" id="KW-1185">Reference proteome</keyword>
<dbReference type="InterPro" id="IPR013210">
    <property type="entry name" value="LRR_N_plant-typ"/>
</dbReference>
<dbReference type="AlphaFoldDB" id="A0A0Q3FAQ5"/>
<dbReference type="PROSITE" id="PS50011">
    <property type="entry name" value="PROTEIN_KINASE_DOM"/>
    <property type="match status" value="1"/>
</dbReference>
<comment type="subcellular location">
    <subcellularLocation>
        <location evidence="1">Cell membrane</location>
        <topology evidence="1">Single-pass membrane protein</topology>
    </subcellularLocation>
</comment>
<evidence type="ECO:0000256" key="21">
    <source>
        <dbReference type="PROSITE-ProRule" id="PRU10141"/>
    </source>
</evidence>
<keyword evidence="4" id="KW-1003">Cell membrane</keyword>
<dbReference type="FunFam" id="3.80.10.10:FF:000233">
    <property type="entry name" value="Leucine-rich repeat receptor-like protein kinase TDR"/>
    <property type="match status" value="1"/>
</dbReference>
<evidence type="ECO:0000313" key="26">
    <source>
        <dbReference type="Proteomes" id="UP000008810"/>
    </source>
</evidence>
<dbReference type="EC" id="2.7.11.1" evidence="3"/>
<dbReference type="FunFam" id="3.80.10.10:FF:000299">
    <property type="entry name" value="Piriformospora indica-insensitive protein 2"/>
    <property type="match status" value="1"/>
</dbReference>
<evidence type="ECO:0000256" key="3">
    <source>
        <dbReference type="ARBA" id="ARBA00012513"/>
    </source>
</evidence>
<keyword evidence="6" id="KW-0597">Phosphoprotein</keyword>
<feature type="binding site" evidence="21">
    <location>
        <position position="806"/>
    </location>
    <ligand>
        <name>ATP</name>
        <dbReference type="ChEBI" id="CHEBI:30616"/>
    </ligand>
</feature>
<keyword evidence="11" id="KW-0677">Repeat</keyword>
<keyword evidence="5" id="KW-0723">Serine/threonine-protein kinase</keyword>
<dbReference type="PROSITE" id="PS00107">
    <property type="entry name" value="PROTEIN_KINASE_ATP"/>
    <property type="match status" value="1"/>
</dbReference>
<dbReference type="Pfam" id="PF13855">
    <property type="entry name" value="LRR_8"/>
    <property type="match status" value="2"/>
</dbReference>
<gene>
    <name evidence="25" type="primary">LOC100821719</name>
    <name evidence="24" type="ORF">BRADI_3g16427v3</name>
</gene>
<evidence type="ECO:0000256" key="22">
    <source>
        <dbReference type="SAM" id="Phobius"/>
    </source>
</evidence>
<name>A0A0Q3FAQ5_BRADI</name>
<keyword evidence="10" id="KW-0732">Signal</keyword>
<dbReference type="InterPro" id="IPR008271">
    <property type="entry name" value="Ser/Thr_kinase_AS"/>
</dbReference>
<dbReference type="InterPro" id="IPR001611">
    <property type="entry name" value="Leu-rich_rpt"/>
</dbReference>
<evidence type="ECO:0000313" key="25">
    <source>
        <dbReference type="EnsemblPlants" id="KQJ95316"/>
    </source>
</evidence>
<evidence type="ECO:0000256" key="14">
    <source>
        <dbReference type="ARBA" id="ARBA00022840"/>
    </source>
</evidence>
<evidence type="ECO:0000256" key="19">
    <source>
        <dbReference type="ARBA" id="ARBA00047899"/>
    </source>
</evidence>
<dbReference type="Pfam" id="PF00560">
    <property type="entry name" value="LRR_1"/>
    <property type="match status" value="8"/>
</dbReference>
<evidence type="ECO:0000256" key="7">
    <source>
        <dbReference type="ARBA" id="ARBA00022614"/>
    </source>
</evidence>
<keyword evidence="18" id="KW-0325">Glycoprotein</keyword>
<evidence type="ECO:0000256" key="5">
    <source>
        <dbReference type="ARBA" id="ARBA00022527"/>
    </source>
</evidence>
<reference evidence="24 25" key="1">
    <citation type="journal article" date="2010" name="Nature">
        <title>Genome sequencing and analysis of the model grass Brachypodium distachyon.</title>
        <authorList>
            <consortium name="International Brachypodium Initiative"/>
        </authorList>
    </citation>
    <scope>NUCLEOTIDE SEQUENCE [LARGE SCALE GENOMIC DNA]</scope>
    <source>
        <strain evidence="24">Bd21</strain>
        <strain evidence="25">cv. Bd21</strain>
    </source>
</reference>
<keyword evidence="15 22" id="KW-1133">Transmembrane helix</keyword>
<dbReference type="FunFam" id="1.10.510.10:FF:000358">
    <property type="entry name" value="Putative leucine-rich repeat receptor-like serine/threonine-protein kinase"/>
    <property type="match status" value="1"/>
</dbReference>
<protein>
    <recommendedName>
        <fullName evidence="3">non-specific serine/threonine protein kinase</fullName>
        <ecNumber evidence="3">2.7.11.1</ecNumber>
    </recommendedName>
</protein>
<dbReference type="Gramene" id="KQJ95316">
    <property type="protein sequence ID" value="KQJ95316"/>
    <property type="gene ID" value="BRADI_3g16427v3"/>
</dbReference>
<evidence type="ECO:0000256" key="18">
    <source>
        <dbReference type="ARBA" id="ARBA00023180"/>
    </source>
</evidence>
<dbReference type="Gene3D" id="3.80.10.10">
    <property type="entry name" value="Ribonuclease Inhibitor"/>
    <property type="match status" value="4"/>
</dbReference>
<dbReference type="SMART" id="SM00369">
    <property type="entry name" value="LRR_TYP"/>
    <property type="match status" value="9"/>
</dbReference>
<evidence type="ECO:0000256" key="20">
    <source>
        <dbReference type="ARBA" id="ARBA00048679"/>
    </source>
</evidence>
<dbReference type="EMBL" id="CM000882">
    <property type="protein sequence ID" value="KQJ95316.2"/>
    <property type="molecule type" value="Genomic_DNA"/>
</dbReference>
<dbReference type="InterPro" id="IPR032675">
    <property type="entry name" value="LRR_dom_sf"/>
</dbReference>
<reference evidence="25" key="3">
    <citation type="submission" date="2018-08" db="UniProtKB">
        <authorList>
            <consortium name="EnsemblPlants"/>
        </authorList>
    </citation>
    <scope>IDENTIFICATION</scope>
    <source>
        <strain evidence="25">cv. Bd21</strain>
    </source>
</reference>
<dbReference type="SUPFAM" id="SSF52058">
    <property type="entry name" value="L domain-like"/>
    <property type="match status" value="2"/>
</dbReference>
<evidence type="ECO:0000259" key="23">
    <source>
        <dbReference type="PROSITE" id="PS50011"/>
    </source>
</evidence>
<feature type="transmembrane region" description="Helical" evidence="22">
    <location>
        <begin position="713"/>
        <end position="734"/>
    </location>
</feature>
<dbReference type="Pfam" id="PF08263">
    <property type="entry name" value="LRRNT_2"/>
    <property type="match status" value="1"/>
</dbReference>
<dbReference type="Gene3D" id="3.30.200.20">
    <property type="entry name" value="Phosphorylase Kinase, domain 1"/>
    <property type="match status" value="1"/>
</dbReference>
<keyword evidence="7" id="KW-0433">Leucine-rich repeat</keyword>
<accession>A0A0Q3FAQ5</accession>
<keyword evidence="17" id="KW-0675">Receptor</keyword>
<keyword evidence="13" id="KW-0418">Kinase</keyword>
<dbReference type="InterPro" id="IPR017441">
    <property type="entry name" value="Protein_kinase_ATP_BS"/>
</dbReference>
<evidence type="ECO:0000256" key="4">
    <source>
        <dbReference type="ARBA" id="ARBA00022475"/>
    </source>
</evidence>
<dbReference type="OrthoDB" id="676979at2759"/>
<dbReference type="InterPro" id="IPR000719">
    <property type="entry name" value="Prot_kinase_dom"/>
</dbReference>
<keyword evidence="14 21" id="KW-0067">ATP-binding</keyword>
<evidence type="ECO:0000256" key="9">
    <source>
        <dbReference type="ARBA" id="ARBA00022692"/>
    </source>
</evidence>
<reference evidence="24" key="2">
    <citation type="submission" date="2017-06" db="EMBL/GenBank/DDBJ databases">
        <title>WGS assembly of Brachypodium distachyon.</title>
        <authorList>
            <consortium name="The International Brachypodium Initiative"/>
            <person name="Lucas S."/>
            <person name="Harmon-Smith M."/>
            <person name="Lail K."/>
            <person name="Tice H."/>
            <person name="Grimwood J."/>
            <person name="Bruce D."/>
            <person name="Barry K."/>
            <person name="Shu S."/>
            <person name="Lindquist E."/>
            <person name="Wang M."/>
            <person name="Pitluck S."/>
            <person name="Vogel J.P."/>
            <person name="Garvin D.F."/>
            <person name="Mockler T.C."/>
            <person name="Schmutz J."/>
            <person name="Rokhsar D."/>
            <person name="Bevan M.W."/>
        </authorList>
    </citation>
    <scope>NUCLEOTIDE SEQUENCE</scope>
    <source>
        <strain evidence="24">Bd21</strain>
    </source>
</reference>
<keyword evidence="12 21" id="KW-0547">Nucleotide-binding</keyword>
<comment type="catalytic activity">
    <reaction evidence="19">
        <text>L-threonyl-[protein] + ATP = O-phospho-L-threonyl-[protein] + ADP + H(+)</text>
        <dbReference type="Rhea" id="RHEA:46608"/>
        <dbReference type="Rhea" id="RHEA-COMP:11060"/>
        <dbReference type="Rhea" id="RHEA-COMP:11605"/>
        <dbReference type="ChEBI" id="CHEBI:15378"/>
        <dbReference type="ChEBI" id="CHEBI:30013"/>
        <dbReference type="ChEBI" id="CHEBI:30616"/>
        <dbReference type="ChEBI" id="CHEBI:61977"/>
        <dbReference type="ChEBI" id="CHEBI:456216"/>
        <dbReference type="EC" id="2.7.11.1"/>
    </reaction>
</comment>
<dbReference type="GO" id="GO:0009791">
    <property type="term" value="P:post-embryonic development"/>
    <property type="evidence" value="ECO:0007669"/>
    <property type="project" value="UniProtKB-ARBA"/>
</dbReference>
<evidence type="ECO:0000256" key="12">
    <source>
        <dbReference type="ARBA" id="ARBA00022741"/>
    </source>
</evidence>
<dbReference type="FunFam" id="3.30.200.20:FF:000661">
    <property type="entry name" value="Serine-threonine protein kinase plant-type"/>
    <property type="match status" value="1"/>
</dbReference>
<evidence type="ECO:0000256" key="15">
    <source>
        <dbReference type="ARBA" id="ARBA00022989"/>
    </source>
</evidence>
<dbReference type="PANTHER" id="PTHR27000:SF777">
    <property type="entry name" value="PROTEIN KINASE DOMAIN-CONTAINING PROTEIN"/>
    <property type="match status" value="1"/>
</dbReference>
<comment type="catalytic activity">
    <reaction evidence="20">
        <text>L-seryl-[protein] + ATP = O-phospho-L-seryl-[protein] + ADP + H(+)</text>
        <dbReference type="Rhea" id="RHEA:17989"/>
        <dbReference type="Rhea" id="RHEA-COMP:9863"/>
        <dbReference type="Rhea" id="RHEA-COMP:11604"/>
        <dbReference type="ChEBI" id="CHEBI:15378"/>
        <dbReference type="ChEBI" id="CHEBI:29999"/>
        <dbReference type="ChEBI" id="CHEBI:30616"/>
        <dbReference type="ChEBI" id="CHEBI:83421"/>
        <dbReference type="ChEBI" id="CHEBI:456216"/>
        <dbReference type="EC" id="2.7.11.1"/>
    </reaction>
</comment>
<evidence type="ECO:0000256" key="1">
    <source>
        <dbReference type="ARBA" id="ARBA00004162"/>
    </source>
</evidence>
<dbReference type="FunFam" id="3.80.10.10:FF:000693">
    <property type="entry name" value="LRR receptor-like serine/threonine-protein kinase EFR"/>
    <property type="match status" value="1"/>
</dbReference>
<evidence type="ECO:0000256" key="17">
    <source>
        <dbReference type="ARBA" id="ARBA00023170"/>
    </source>
</evidence>
<evidence type="ECO:0000256" key="8">
    <source>
        <dbReference type="ARBA" id="ARBA00022679"/>
    </source>
</evidence>
<evidence type="ECO:0000256" key="10">
    <source>
        <dbReference type="ARBA" id="ARBA00022729"/>
    </source>
</evidence>
<sequence length="1082" mass="118757">MGSSIRCANLRFLTFDSSVIDHTRLKRSWILLGKRPAGFHMTCSLSCLHPESFKAGINRHSDALASWNTSIDLCKWRGVICSYWHKQRVSALNLSSAGLIGYISPSVGNLTYLTSLDLSYNLLHGEIPQTIGQLTQMSYLDLSNNSLQGEMPWTIGRLSQLTYLYLSNNSLHGEITHGLRNCTRLVSIKLDLNNLSREIPDWLGGLSRIETISIGKNSFTGSMPSSLGNLSSLLRLYLNENQLSGPIPESLGRLGNLESLALQVNHLSGNIPRTLFNISSLALIGLQMNELQGTLPSNMGNGLRKIRYLILALNHFTGRIPASIANATTIKSMDLSGNNLTGIVPPEIGTLCPNFLMLNGNQLQANTVQDWGFITLLTNCTSLRWITLQNNRFSGELPSSIANLSRELVALDIRYNEISGKIPVGIGSFPKLFKLGLSSNQFTGPIPDSIGRLKMLQFLTLENNLISEMMPSTLGNLTQLQHLSVDNNMLEGPIPPNIGNLQQLVSATFSNNALSGPLPGEIFSLSSLSYILDLSRNHFSSSLPSQVSGLTKLTYLYIHGNNLSGVLPAGLSNCQSLMELRLDGNYFNGVIPSSMSKMRGLVLLNLTKNRLIGAIPQELGLMTGLQELYLAHNNLSAHIPETFENMKSLYRLEVSFNQLDGKVPEHGVFTNLTGFIFYGNDNLCGGIQELHLPPCPTKTMGHTQRITQLIRNVVIPTAIVVFVCFMMALGLFSLKNFKNKLTLTSIRTALVTPSLMGDMYPRVSYSKLYHATNGFTTNNLVGTGRYGCVYKGRMMLKKSVSTVAVKVFDLEQSGSSESFVAECKALGKIRHRNLIGVITCCSCSDFNQNDFKAIVLDFMPYGGLDKWLHPEIYGSNPVKILTLVQRLSIASDIAAALDYLHNNCQPAIVHCDFKPSNILLGEDMVAHVGDFGLAKILTDPEGKQLINSKSSIAGTIGYVAAEYGEGCQISPSGDVYSFGIVLLEMFTGKGPTHGMFTDGLTLLEYAKKAYPAQLMEIIDPLLLSVERIQGDLNSIMYSVTRLALACSRKRPTERLSMRDVVAEMHRIMARYAAEATSESSFE</sequence>
<proteinExistence type="inferred from homology"/>
<dbReference type="SMART" id="SM00365">
    <property type="entry name" value="LRR_SD22"/>
    <property type="match status" value="5"/>
</dbReference>
<dbReference type="Gene3D" id="1.10.510.10">
    <property type="entry name" value="Transferase(Phosphotransferase) domain 1"/>
    <property type="match status" value="1"/>
</dbReference>
<dbReference type="InterPro" id="IPR011009">
    <property type="entry name" value="Kinase-like_dom_sf"/>
</dbReference>
<dbReference type="EnsemblPlants" id="KQJ95316">
    <property type="protein sequence ID" value="KQJ95316"/>
    <property type="gene ID" value="BRADI_3g16427v3"/>
</dbReference>
<feature type="domain" description="Protein kinase" evidence="23">
    <location>
        <begin position="775"/>
        <end position="1068"/>
    </location>
</feature>
<evidence type="ECO:0000256" key="13">
    <source>
        <dbReference type="ARBA" id="ARBA00022777"/>
    </source>
</evidence>
<keyword evidence="16 22" id="KW-0472">Membrane</keyword>
<dbReference type="GO" id="GO:0004674">
    <property type="term" value="F:protein serine/threonine kinase activity"/>
    <property type="evidence" value="ECO:0007669"/>
    <property type="project" value="UniProtKB-KW"/>
</dbReference>
<dbReference type="InterPro" id="IPR003591">
    <property type="entry name" value="Leu-rich_rpt_typical-subtyp"/>
</dbReference>
<comment type="similarity">
    <text evidence="2">Belongs to the protein kinase superfamily. Ser/Thr protein kinase family.</text>
</comment>
<dbReference type="Proteomes" id="UP000008810">
    <property type="component" value="Chromosome 3"/>
</dbReference>
<dbReference type="PANTHER" id="PTHR27000">
    <property type="entry name" value="LEUCINE-RICH REPEAT RECEPTOR-LIKE PROTEIN KINASE FAMILY PROTEIN-RELATED"/>
    <property type="match status" value="1"/>
</dbReference>
<dbReference type="SUPFAM" id="SSF56112">
    <property type="entry name" value="Protein kinase-like (PK-like)"/>
    <property type="match status" value="1"/>
</dbReference>
<evidence type="ECO:0000256" key="11">
    <source>
        <dbReference type="ARBA" id="ARBA00022737"/>
    </source>
</evidence>
<keyword evidence="9 22" id="KW-0812">Transmembrane</keyword>
<dbReference type="PROSITE" id="PS00108">
    <property type="entry name" value="PROTEIN_KINASE_ST"/>
    <property type="match status" value="1"/>
</dbReference>